<evidence type="ECO:0000313" key="3">
    <source>
        <dbReference type="Proteomes" id="UP000011765"/>
    </source>
</evidence>
<name>M1E4M4_9BACT</name>
<dbReference type="SMART" id="SM00842">
    <property type="entry name" value="FtsA"/>
    <property type="match status" value="1"/>
</dbReference>
<dbReference type="InterPro" id="IPR050696">
    <property type="entry name" value="FtsA/MreB"/>
</dbReference>
<dbReference type="SUPFAM" id="SSF53067">
    <property type="entry name" value="Actin-like ATPase domain"/>
    <property type="match status" value="2"/>
</dbReference>
<proteinExistence type="predicted"/>
<dbReference type="Pfam" id="PF02491">
    <property type="entry name" value="SHS2_FTSA"/>
    <property type="match status" value="1"/>
</dbReference>
<dbReference type="EMBL" id="CP002690">
    <property type="protein sequence ID" value="AEE14307.1"/>
    <property type="molecule type" value="Genomic_DNA"/>
</dbReference>
<dbReference type="Gene3D" id="3.30.420.40">
    <property type="match status" value="1"/>
</dbReference>
<dbReference type="GO" id="GO:0051301">
    <property type="term" value="P:cell division"/>
    <property type="evidence" value="ECO:0007669"/>
    <property type="project" value="UniProtKB-KW"/>
</dbReference>
<gene>
    <name evidence="2" type="ORF">Thena_0672</name>
</gene>
<dbReference type="Pfam" id="PF14450">
    <property type="entry name" value="FtsA"/>
    <property type="match status" value="1"/>
</dbReference>
<dbReference type="GO" id="GO:0009898">
    <property type="term" value="C:cytoplasmic side of plasma membrane"/>
    <property type="evidence" value="ECO:0007669"/>
    <property type="project" value="TreeGrafter"/>
</dbReference>
<evidence type="ECO:0000259" key="1">
    <source>
        <dbReference type="SMART" id="SM00842"/>
    </source>
</evidence>
<dbReference type="Proteomes" id="UP000011765">
    <property type="component" value="Chromosome"/>
</dbReference>
<keyword evidence="3" id="KW-1185">Reference proteome</keyword>
<keyword evidence="2" id="KW-0132">Cell division</keyword>
<dbReference type="OrthoDB" id="9768127at2"/>
<accession>M1E4M4</accession>
<dbReference type="eggNOG" id="COG0849">
    <property type="taxonomic scope" value="Bacteria"/>
</dbReference>
<dbReference type="PANTHER" id="PTHR32432">
    <property type="entry name" value="CELL DIVISION PROTEIN FTSA-RELATED"/>
    <property type="match status" value="1"/>
</dbReference>
<protein>
    <submittedName>
        <fullName evidence="2">Cell division protein FtsA</fullName>
    </submittedName>
</protein>
<dbReference type="STRING" id="747365.Thena_0672"/>
<dbReference type="KEGG" id="tnr:Thena_0672"/>
<dbReference type="AlphaFoldDB" id="M1E4M4"/>
<dbReference type="InterPro" id="IPR043129">
    <property type="entry name" value="ATPase_NBD"/>
</dbReference>
<feature type="domain" description="SHS2" evidence="1">
    <location>
        <begin position="9"/>
        <end position="193"/>
    </location>
</feature>
<keyword evidence="2" id="KW-0131">Cell cycle</keyword>
<dbReference type="Gene3D" id="3.30.1490.110">
    <property type="match status" value="1"/>
</dbReference>
<reference evidence="2 3" key="1">
    <citation type="submission" date="2011-04" db="EMBL/GenBank/DDBJ databases">
        <title>The complete genome of Thermodesulfobium narugense DSM 14796.</title>
        <authorList>
            <consortium name="US DOE Joint Genome Institute (JGI-PGF)"/>
            <person name="Lucas S."/>
            <person name="Han J."/>
            <person name="Lapidus A."/>
            <person name="Bruce D."/>
            <person name="Goodwin L."/>
            <person name="Pitluck S."/>
            <person name="Peters L."/>
            <person name="Kyrpides N."/>
            <person name="Mavromatis K."/>
            <person name="Pagani I."/>
            <person name="Ivanova N."/>
            <person name="Ovchinnikova G."/>
            <person name="Zhang X."/>
            <person name="Saunders L."/>
            <person name="Detter J.C."/>
            <person name="Tapia R."/>
            <person name="Han C."/>
            <person name="Land M."/>
            <person name="Hauser L."/>
            <person name="Markowitz V."/>
            <person name="Cheng J.-F."/>
            <person name="Hugenholtz P."/>
            <person name="Woyke T."/>
            <person name="Wu D."/>
            <person name="Spring S."/>
            <person name="Schroeder M."/>
            <person name="Brambilla E."/>
            <person name="Klenk H.-P."/>
            <person name="Eisen J.A."/>
        </authorList>
    </citation>
    <scope>NUCLEOTIDE SEQUENCE [LARGE SCALE GENOMIC DNA]</scope>
    <source>
        <strain evidence="2 3">DSM 14796</strain>
    </source>
</reference>
<dbReference type="HOGENOM" id="CLU_721468_0_0_9"/>
<organism evidence="2 3">
    <name type="scientific">Thermodesulfobium narugense DSM 14796</name>
    <dbReference type="NCBI Taxonomy" id="747365"/>
    <lineage>
        <taxon>Bacteria</taxon>
        <taxon>Pseudomonadati</taxon>
        <taxon>Thermodesulfobiota</taxon>
        <taxon>Thermodesulfobiia</taxon>
        <taxon>Thermodesulfobiales</taxon>
        <taxon>Thermodesulfobiaceae</taxon>
        <taxon>Thermodesulfobium</taxon>
    </lineage>
</organism>
<dbReference type="RefSeq" id="WP_013756034.1">
    <property type="nucleotide sequence ID" value="NC_015499.1"/>
</dbReference>
<dbReference type="PANTHER" id="PTHR32432:SF4">
    <property type="entry name" value="CELL DIVISION PROTEIN FTSA"/>
    <property type="match status" value="1"/>
</dbReference>
<sequence>MSDIKESNILAVDLGSSFIRIVVGKDQLSNKAIAHFISLPSYGIKNGTIYDFEQVRSILNAGLKSIYQREGSNFKEKCILNLSGKVYISKNIKIEQKYSKETQIRTKTINDLLLNISEEKDYTPVHICKRSFLVDNSFETLNPSGMFCKSLQANFHVIYMLSTYYKTLKELFSSLHLDLVDILPSSIASANAILKDNDYLIPKFLVVDIGALTTDFVLYSSGVPEFTSTVLLGSENITRDISFGLKVNRDEAEKLKLDFSEPEDHDDFKSFLKNIIYSRSEDIVLYIYDKLKKISDNMIPLRIYLTGQGSKLFVFKKLFEEIFECPVEVRRPFTFSINEKRDYEHSTVLGLINYALNNTILSNKYDNQNLIKKFFEIFLKRGR</sequence>
<evidence type="ECO:0000313" key="2">
    <source>
        <dbReference type="EMBL" id="AEE14307.1"/>
    </source>
</evidence>
<dbReference type="GO" id="GO:0032153">
    <property type="term" value="C:cell division site"/>
    <property type="evidence" value="ECO:0007669"/>
    <property type="project" value="TreeGrafter"/>
</dbReference>
<dbReference type="InterPro" id="IPR003494">
    <property type="entry name" value="SHS2_FtsA"/>
</dbReference>